<gene>
    <name evidence="1" type="ORF">SCLCIDRAFT_1224249</name>
</gene>
<keyword evidence="2" id="KW-1185">Reference proteome</keyword>
<reference evidence="2" key="2">
    <citation type="submission" date="2015-01" db="EMBL/GenBank/DDBJ databases">
        <title>Evolutionary Origins and Diversification of the Mycorrhizal Mutualists.</title>
        <authorList>
            <consortium name="DOE Joint Genome Institute"/>
            <consortium name="Mycorrhizal Genomics Consortium"/>
            <person name="Kohler A."/>
            <person name="Kuo A."/>
            <person name="Nagy L.G."/>
            <person name="Floudas D."/>
            <person name="Copeland A."/>
            <person name="Barry K.W."/>
            <person name="Cichocki N."/>
            <person name="Veneault-Fourrey C."/>
            <person name="LaButti K."/>
            <person name="Lindquist E.A."/>
            <person name="Lipzen A."/>
            <person name="Lundell T."/>
            <person name="Morin E."/>
            <person name="Murat C."/>
            <person name="Riley R."/>
            <person name="Ohm R."/>
            <person name="Sun H."/>
            <person name="Tunlid A."/>
            <person name="Henrissat B."/>
            <person name="Grigoriev I.V."/>
            <person name="Hibbett D.S."/>
            <person name="Martin F."/>
        </authorList>
    </citation>
    <scope>NUCLEOTIDE SEQUENCE [LARGE SCALE GENOMIC DNA]</scope>
    <source>
        <strain evidence="2">Foug A</strain>
    </source>
</reference>
<reference evidence="1 2" key="1">
    <citation type="submission" date="2014-04" db="EMBL/GenBank/DDBJ databases">
        <authorList>
            <consortium name="DOE Joint Genome Institute"/>
            <person name="Kuo A."/>
            <person name="Kohler A."/>
            <person name="Nagy L.G."/>
            <person name="Floudas D."/>
            <person name="Copeland A."/>
            <person name="Barry K.W."/>
            <person name="Cichocki N."/>
            <person name="Veneault-Fourrey C."/>
            <person name="LaButti K."/>
            <person name="Lindquist E.A."/>
            <person name="Lipzen A."/>
            <person name="Lundell T."/>
            <person name="Morin E."/>
            <person name="Murat C."/>
            <person name="Sun H."/>
            <person name="Tunlid A."/>
            <person name="Henrissat B."/>
            <person name="Grigoriev I.V."/>
            <person name="Hibbett D.S."/>
            <person name="Martin F."/>
            <person name="Nordberg H.P."/>
            <person name="Cantor M.N."/>
            <person name="Hua S.X."/>
        </authorList>
    </citation>
    <scope>NUCLEOTIDE SEQUENCE [LARGE SCALE GENOMIC DNA]</scope>
    <source>
        <strain evidence="1 2">Foug A</strain>
    </source>
</reference>
<dbReference type="AlphaFoldDB" id="A0A0C3CSX8"/>
<proteinExistence type="predicted"/>
<evidence type="ECO:0000313" key="1">
    <source>
        <dbReference type="EMBL" id="KIM51690.1"/>
    </source>
</evidence>
<evidence type="ECO:0000313" key="2">
    <source>
        <dbReference type="Proteomes" id="UP000053989"/>
    </source>
</evidence>
<dbReference type="EMBL" id="KN822244">
    <property type="protein sequence ID" value="KIM51690.1"/>
    <property type="molecule type" value="Genomic_DNA"/>
</dbReference>
<dbReference type="HOGENOM" id="CLU_3070035_0_0_1"/>
<protein>
    <submittedName>
        <fullName evidence="1">Uncharacterized protein</fullName>
    </submittedName>
</protein>
<organism evidence="1 2">
    <name type="scientific">Scleroderma citrinum Foug A</name>
    <dbReference type="NCBI Taxonomy" id="1036808"/>
    <lineage>
        <taxon>Eukaryota</taxon>
        <taxon>Fungi</taxon>
        <taxon>Dikarya</taxon>
        <taxon>Basidiomycota</taxon>
        <taxon>Agaricomycotina</taxon>
        <taxon>Agaricomycetes</taxon>
        <taxon>Agaricomycetidae</taxon>
        <taxon>Boletales</taxon>
        <taxon>Sclerodermatineae</taxon>
        <taxon>Sclerodermataceae</taxon>
        <taxon>Scleroderma</taxon>
    </lineage>
</organism>
<dbReference type="Proteomes" id="UP000053989">
    <property type="component" value="Unassembled WGS sequence"/>
</dbReference>
<name>A0A0C3CSX8_9AGAM</name>
<sequence>MDVLVDPMPNKVWANRITSCQIPNASFAIRAPTEILEKYRRFQETLQYQSWQL</sequence>
<accession>A0A0C3CSX8</accession>
<dbReference type="InParanoid" id="A0A0C3CSX8"/>